<reference evidence="3 4" key="1">
    <citation type="submission" date="2018-10" db="EMBL/GenBank/DDBJ databases">
        <title>Kocuria sp. M5W7-7, whole genome shotgun sequence.</title>
        <authorList>
            <person name="Tuo L."/>
        </authorList>
    </citation>
    <scope>NUCLEOTIDE SEQUENCE [LARGE SCALE GENOMIC DNA]</scope>
    <source>
        <strain evidence="3 4">M5W7-7</strain>
    </source>
</reference>
<dbReference type="OrthoDB" id="3831145at2"/>
<feature type="transmembrane region" description="Helical" evidence="2">
    <location>
        <begin position="87"/>
        <end position="114"/>
    </location>
</feature>
<gene>
    <name evidence="3" type="ORF">EDL96_01520</name>
</gene>
<dbReference type="Proteomes" id="UP000270616">
    <property type="component" value="Unassembled WGS sequence"/>
</dbReference>
<evidence type="ECO:0000313" key="4">
    <source>
        <dbReference type="Proteomes" id="UP000270616"/>
    </source>
</evidence>
<evidence type="ECO:0000313" key="3">
    <source>
        <dbReference type="EMBL" id="ROZ65774.1"/>
    </source>
</evidence>
<keyword evidence="2" id="KW-0812">Transmembrane</keyword>
<dbReference type="EMBL" id="RKMF01000001">
    <property type="protein sequence ID" value="ROZ65774.1"/>
    <property type="molecule type" value="Genomic_DNA"/>
</dbReference>
<feature type="transmembrane region" description="Helical" evidence="2">
    <location>
        <begin position="42"/>
        <end position="62"/>
    </location>
</feature>
<evidence type="ECO:0000256" key="1">
    <source>
        <dbReference type="SAM" id="MobiDB-lite"/>
    </source>
</evidence>
<keyword evidence="2" id="KW-1133">Transmembrane helix</keyword>
<evidence type="ECO:0000256" key="2">
    <source>
        <dbReference type="SAM" id="Phobius"/>
    </source>
</evidence>
<sequence>MTNAPQNPQYPEPGNKYGTSGYDPNQNFEMSKPPQVDRLRQMTLASMAIYLLSGVLGIIYIFSGSGREDMQQQLEGQDLGGLSVDDALMAGAISATVVSVLLMAVALVLYILVLVGIKKRWGWARILGIVLAILGVLFVGIALFSGTPMAGGLGILVLVLDVLFVLVNVYWLVLAFNGKVGAWFARRN</sequence>
<dbReference type="RefSeq" id="WP_123823668.1">
    <property type="nucleotide sequence ID" value="NZ_RKMF01000001.1"/>
</dbReference>
<name>A0A3N4A115_9MICC</name>
<accession>A0A3N4A115</accession>
<feature type="region of interest" description="Disordered" evidence="1">
    <location>
        <begin position="1"/>
        <end position="30"/>
    </location>
</feature>
<organism evidence="3 4">
    <name type="scientific">Kocuria soli</name>
    <dbReference type="NCBI Taxonomy" id="2485125"/>
    <lineage>
        <taxon>Bacteria</taxon>
        <taxon>Bacillati</taxon>
        <taxon>Actinomycetota</taxon>
        <taxon>Actinomycetes</taxon>
        <taxon>Micrococcales</taxon>
        <taxon>Micrococcaceae</taxon>
        <taxon>Kocuria</taxon>
    </lineage>
</organism>
<feature type="transmembrane region" description="Helical" evidence="2">
    <location>
        <begin position="126"/>
        <end position="147"/>
    </location>
</feature>
<dbReference type="AlphaFoldDB" id="A0A3N4A115"/>
<feature type="transmembrane region" description="Helical" evidence="2">
    <location>
        <begin position="153"/>
        <end position="177"/>
    </location>
</feature>
<proteinExistence type="predicted"/>
<keyword evidence="4" id="KW-1185">Reference proteome</keyword>
<keyword evidence="2" id="KW-0472">Membrane</keyword>
<protein>
    <submittedName>
        <fullName evidence="3">Uncharacterized protein</fullName>
    </submittedName>
</protein>
<comment type="caution">
    <text evidence="3">The sequence shown here is derived from an EMBL/GenBank/DDBJ whole genome shotgun (WGS) entry which is preliminary data.</text>
</comment>